<dbReference type="Pfam" id="PF00149">
    <property type="entry name" value="Metallophos"/>
    <property type="match status" value="1"/>
</dbReference>
<comment type="subcellular location">
    <subcellularLocation>
        <location evidence="10">Cell inner membrane</location>
        <topology evidence="10">Peripheral membrane protein</topology>
        <orientation evidence="10">Cytoplasmic side</orientation>
    </subcellularLocation>
</comment>
<name>A0A238ZY03_9PROT</name>
<feature type="binding site" evidence="10">
    <location>
        <position position="130"/>
    </location>
    <ligand>
        <name>substrate</name>
    </ligand>
</feature>
<sequence>MESAGQKTTPHSLFISDLHLCDSRPGITTQFLQFLQQQAIHAEALFILGDFFEYWAGDDDLAHHHTIIHAMRQLAGHGTRIYFMHGNRDFLIGDAFVQAAGATLLHDPTLIELYGQRILLSHGDALCTDDVAYQEFRLQVRSPAWQQAFLQQPLASRKAQIEALRQRSEQEKSGKQEDIMDVNAQAVAALLREFDYPDVLIHGHTHRPALHELNVDNHRIKRWVLGDWYEQGSCLVADQHGLRNHLLTAP</sequence>
<dbReference type="Gene3D" id="3.60.21.10">
    <property type="match status" value="1"/>
</dbReference>
<dbReference type="GO" id="GO:0030145">
    <property type="term" value="F:manganese ion binding"/>
    <property type="evidence" value="ECO:0007669"/>
    <property type="project" value="UniProtKB-UniRule"/>
</dbReference>
<feature type="binding site" evidence="10">
    <location>
        <position position="87"/>
    </location>
    <ligand>
        <name>Mn(2+)</name>
        <dbReference type="ChEBI" id="CHEBI:29035"/>
        <label>2</label>
    </ligand>
</feature>
<reference evidence="13" key="1">
    <citation type="submission" date="2017-06" db="EMBL/GenBank/DDBJ databases">
        <authorList>
            <person name="Varghese N."/>
            <person name="Submissions S."/>
        </authorList>
    </citation>
    <scope>NUCLEOTIDE SEQUENCE [LARGE SCALE GENOMIC DNA]</scope>
    <source>
        <strain evidence="13">Ca-68</strain>
    </source>
</reference>
<evidence type="ECO:0000256" key="9">
    <source>
        <dbReference type="ARBA" id="ARBA00023211"/>
    </source>
</evidence>
<feature type="binding site" evidence="10">
    <location>
        <position position="204"/>
    </location>
    <ligand>
        <name>Mn(2+)</name>
        <dbReference type="ChEBI" id="CHEBI:29035"/>
        <label>2</label>
    </ligand>
</feature>
<keyword evidence="8 10" id="KW-0472">Membrane</keyword>
<feature type="binding site" evidence="10">
    <location>
        <position position="204"/>
    </location>
    <ligand>
        <name>substrate</name>
    </ligand>
</feature>
<keyword evidence="6 10" id="KW-0378">Hydrolase</keyword>
<evidence type="ECO:0000256" key="1">
    <source>
        <dbReference type="ARBA" id="ARBA00022475"/>
    </source>
</evidence>
<keyword evidence="5 10" id="KW-0479">Metal-binding</keyword>
<evidence type="ECO:0000256" key="4">
    <source>
        <dbReference type="ARBA" id="ARBA00022556"/>
    </source>
</evidence>
<evidence type="ECO:0000313" key="13">
    <source>
        <dbReference type="Proteomes" id="UP000198305"/>
    </source>
</evidence>
<evidence type="ECO:0000256" key="7">
    <source>
        <dbReference type="ARBA" id="ARBA00023098"/>
    </source>
</evidence>
<dbReference type="HAMAP" id="MF_00575">
    <property type="entry name" value="LpxH"/>
    <property type="match status" value="1"/>
</dbReference>
<evidence type="ECO:0000256" key="3">
    <source>
        <dbReference type="ARBA" id="ARBA00022519"/>
    </source>
</evidence>
<dbReference type="InterPro" id="IPR010138">
    <property type="entry name" value="UDP-diacylglucosamine_Hdrlase"/>
</dbReference>
<proteinExistence type="inferred from homology"/>
<evidence type="ECO:0000256" key="6">
    <source>
        <dbReference type="ARBA" id="ARBA00022801"/>
    </source>
</evidence>
<protein>
    <recommendedName>
        <fullName evidence="10">UDP-2,3-diacylglucosamine hydrolase</fullName>
        <ecNumber evidence="10">3.6.1.54</ecNumber>
    </recommendedName>
    <alternativeName>
        <fullName evidence="10">UDP-2,3-diacylglucosamine diphosphatase</fullName>
    </alternativeName>
</protein>
<dbReference type="EMBL" id="FZOA01000006">
    <property type="protein sequence ID" value="SNR88255.1"/>
    <property type="molecule type" value="Genomic_DNA"/>
</dbReference>
<evidence type="ECO:0000256" key="10">
    <source>
        <dbReference type="HAMAP-Rule" id="MF_00575"/>
    </source>
</evidence>
<feature type="binding site" evidence="10">
    <location>
        <position position="168"/>
    </location>
    <ligand>
        <name>substrate</name>
    </ligand>
</feature>
<organism evidence="12 13">
    <name type="scientific">Methylobacillus rhizosphaerae</name>
    <dbReference type="NCBI Taxonomy" id="551994"/>
    <lineage>
        <taxon>Bacteria</taxon>
        <taxon>Pseudomonadati</taxon>
        <taxon>Pseudomonadota</taxon>
        <taxon>Betaproteobacteria</taxon>
        <taxon>Nitrosomonadales</taxon>
        <taxon>Methylophilaceae</taxon>
        <taxon>Methylobacillus</taxon>
    </lineage>
</organism>
<keyword evidence="7 10" id="KW-0443">Lipid metabolism</keyword>
<dbReference type="GO" id="GO:0005737">
    <property type="term" value="C:cytoplasm"/>
    <property type="evidence" value="ECO:0007669"/>
    <property type="project" value="InterPro"/>
</dbReference>
<keyword evidence="4 10" id="KW-0441">Lipid A biosynthesis</keyword>
<dbReference type="PANTHER" id="PTHR34990:SF1">
    <property type="entry name" value="UDP-2,3-DIACYLGLUCOSAMINE HYDROLASE"/>
    <property type="match status" value="1"/>
</dbReference>
<dbReference type="EC" id="3.6.1.54" evidence="10"/>
<dbReference type="NCBIfam" id="TIGR01854">
    <property type="entry name" value="lipid_A_lpxH"/>
    <property type="match status" value="1"/>
</dbReference>
<keyword evidence="3 10" id="KW-0997">Cell inner membrane</keyword>
<evidence type="ECO:0000256" key="5">
    <source>
        <dbReference type="ARBA" id="ARBA00022723"/>
    </source>
</evidence>
<gene>
    <name evidence="10" type="primary">lpxH</name>
    <name evidence="12" type="ORF">SAMN05192560_1563</name>
</gene>
<feature type="binding site" evidence="10">
    <location>
        <position position="19"/>
    </location>
    <ligand>
        <name>Mn(2+)</name>
        <dbReference type="ChEBI" id="CHEBI:29035"/>
        <label>1</label>
    </ligand>
</feature>
<dbReference type="InterPro" id="IPR004843">
    <property type="entry name" value="Calcineurin-like_PHP"/>
</dbReference>
<keyword evidence="1 10" id="KW-1003">Cell membrane</keyword>
<evidence type="ECO:0000259" key="11">
    <source>
        <dbReference type="Pfam" id="PF00149"/>
    </source>
</evidence>
<comment type="similarity">
    <text evidence="10">Belongs to the LpxH family.</text>
</comment>
<feature type="binding site" evidence="10">
    <location>
        <position position="50"/>
    </location>
    <ligand>
        <name>Mn(2+)</name>
        <dbReference type="ChEBI" id="CHEBI:29035"/>
        <label>1</label>
    </ligand>
</feature>
<evidence type="ECO:0000256" key="8">
    <source>
        <dbReference type="ARBA" id="ARBA00023136"/>
    </source>
</evidence>
<dbReference type="InterPro" id="IPR029052">
    <property type="entry name" value="Metallo-depent_PP-like"/>
</dbReference>
<comment type="cofactor">
    <cofactor evidence="10">
        <name>Mn(2+)</name>
        <dbReference type="ChEBI" id="CHEBI:29035"/>
    </cofactor>
    <text evidence="10">Binds 2 Mn(2+) ions per subunit in a binuclear metal center.</text>
</comment>
<dbReference type="OrthoDB" id="9783283at2"/>
<comment type="pathway">
    <text evidence="10">Glycolipid biosynthesis; lipid IV(A) biosynthesis; lipid IV(A) from (3R)-3-hydroxytetradecanoyl-[acyl-carrier-protein] and UDP-N-acetyl-alpha-D-glucosamine: step 4/6.</text>
</comment>
<dbReference type="InterPro" id="IPR043461">
    <property type="entry name" value="LpxH-like"/>
</dbReference>
<feature type="binding site" evidence="10">
    <location>
        <position position="175"/>
    </location>
    <ligand>
        <name>substrate</name>
    </ligand>
</feature>
<dbReference type="PANTHER" id="PTHR34990">
    <property type="entry name" value="UDP-2,3-DIACYLGLUCOSAMINE HYDROLASE-RELATED"/>
    <property type="match status" value="1"/>
</dbReference>
<feature type="binding site" evidence="10">
    <location>
        <begin position="87"/>
        <end position="88"/>
    </location>
    <ligand>
        <name>substrate</name>
    </ligand>
</feature>
<dbReference type="NCBIfam" id="NF003743">
    <property type="entry name" value="PRK05340.1"/>
    <property type="match status" value="1"/>
</dbReference>
<dbReference type="GO" id="GO:0008758">
    <property type="term" value="F:UDP-2,3-diacylglucosamine hydrolase activity"/>
    <property type="evidence" value="ECO:0007669"/>
    <property type="project" value="UniProtKB-UniRule"/>
</dbReference>
<dbReference type="RefSeq" id="WP_089375671.1">
    <property type="nucleotide sequence ID" value="NZ_FZOA01000006.1"/>
</dbReference>
<keyword evidence="13" id="KW-1185">Reference proteome</keyword>
<keyword evidence="2 10" id="KW-0444">Lipid biosynthesis</keyword>
<evidence type="ECO:0000256" key="2">
    <source>
        <dbReference type="ARBA" id="ARBA00022516"/>
    </source>
</evidence>
<feature type="binding site" evidence="10">
    <location>
        <position position="17"/>
    </location>
    <ligand>
        <name>Mn(2+)</name>
        <dbReference type="ChEBI" id="CHEBI:29035"/>
        <label>1</label>
    </ligand>
</feature>
<feature type="binding site" evidence="10">
    <location>
        <position position="122"/>
    </location>
    <ligand>
        <name>Mn(2+)</name>
        <dbReference type="ChEBI" id="CHEBI:29035"/>
        <label>2</label>
    </ligand>
</feature>
<keyword evidence="9 10" id="KW-0464">Manganese</keyword>
<feature type="domain" description="Calcineurin-like phosphoesterase" evidence="11">
    <location>
        <begin position="13"/>
        <end position="208"/>
    </location>
</feature>
<dbReference type="UniPathway" id="UPA00359">
    <property type="reaction ID" value="UER00480"/>
</dbReference>
<feature type="binding site" evidence="10">
    <location>
        <position position="206"/>
    </location>
    <ligand>
        <name>Mn(2+)</name>
        <dbReference type="ChEBI" id="CHEBI:29035"/>
        <label>1</label>
    </ligand>
</feature>
<dbReference type="AlphaFoldDB" id="A0A238ZY03"/>
<comment type="catalytic activity">
    <reaction evidence="10">
        <text>UDP-2-N,3-O-bis[(3R)-3-hydroxytetradecanoyl]-alpha-D-glucosamine + H2O = 2-N,3-O-bis[(3R)-3-hydroxytetradecanoyl]-alpha-D-glucosaminyl 1-phosphate + UMP + 2 H(+)</text>
        <dbReference type="Rhea" id="RHEA:25213"/>
        <dbReference type="ChEBI" id="CHEBI:15377"/>
        <dbReference type="ChEBI" id="CHEBI:15378"/>
        <dbReference type="ChEBI" id="CHEBI:57865"/>
        <dbReference type="ChEBI" id="CHEBI:57957"/>
        <dbReference type="ChEBI" id="CHEBI:78847"/>
        <dbReference type="EC" id="3.6.1.54"/>
    </reaction>
</comment>
<dbReference type="SUPFAM" id="SSF56300">
    <property type="entry name" value="Metallo-dependent phosphatases"/>
    <property type="match status" value="1"/>
</dbReference>
<dbReference type="CDD" id="cd07398">
    <property type="entry name" value="MPP_YbbF-LpxH"/>
    <property type="match status" value="1"/>
</dbReference>
<accession>A0A238ZY03</accession>
<evidence type="ECO:0000313" key="12">
    <source>
        <dbReference type="EMBL" id="SNR88255.1"/>
    </source>
</evidence>
<comment type="function">
    <text evidence="10">Hydrolyzes the pyrophosphate bond of UDP-2,3-diacylglucosamine to yield 2,3-diacylglucosamine 1-phosphate (lipid X) and UMP by catalyzing the attack of water at the alpha-P atom. Involved in the biosynthesis of lipid A, a phosphorylated glycolipid that anchors the lipopolysaccharide to the outer membrane of the cell.</text>
</comment>
<feature type="binding site" evidence="10">
    <location>
        <position position="50"/>
    </location>
    <ligand>
        <name>Mn(2+)</name>
        <dbReference type="ChEBI" id="CHEBI:29035"/>
        <label>2</label>
    </ligand>
</feature>
<dbReference type="GO" id="GO:0019897">
    <property type="term" value="C:extrinsic component of plasma membrane"/>
    <property type="evidence" value="ECO:0007669"/>
    <property type="project" value="UniProtKB-UniRule"/>
</dbReference>
<dbReference type="Proteomes" id="UP000198305">
    <property type="component" value="Unassembled WGS sequence"/>
</dbReference>
<feature type="binding site" evidence="10">
    <location>
        <position position="172"/>
    </location>
    <ligand>
        <name>substrate</name>
    </ligand>
</feature>
<dbReference type="GO" id="GO:0009245">
    <property type="term" value="P:lipid A biosynthetic process"/>
    <property type="evidence" value="ECO:0007669"/>
    <property type="project" value="UniProtKB-UniRule"/>
</dbReference>